<evidence type="ECO:0000256" key="18">
    <source>
        <dbReference type="RuleBase" id="RU003938"/>
    </source>
</evidence>
<dbReference type="Pfam" id="PF01148">
    <property type="entry name" value="CTP_transf_1"/>
    <property type="match status" value="1"/>
</dbReference>
<evidence type="ECO:0000256" key="10">
    <source>
        <dbReference type="ARBA" id="ARBA00022679"/>
    </source>
</evidence>
<dbReference type="RefSeq" id="WP_074522104.1">
    <property type="nucleotide sequence ID" value="NZ_FNHZ01000007.1"/>
</dbReference>
<feature type="transmembrane region" description="Helical" evidence="19">
    <location>
        <begin position="201"/>
        <end position="222"/>
    </location>
</feature>
<keyword evidence="12 18" id="KW-0548">Nucleotidyltransferase</keyword>
<dbReference type="PROSITE" id="PS51257">
    <property type="entry name" value="PROKAR_LIPOPROTEIN"/>
    <property type="match status" value="1"/>
</dbReference>
<keyword evidence="10 18" id="KW-0808">Transferase</keyword>
<evidence type="ECO:0000256" key="16">
    <source>
        <dbReference type="ARBA" id="ARBA00023209"/>
    </source>
</evidence>
<feature type="transmembrane region" description="Helical" evidence="19">
    <location>
        <begin position="6"/>
        <end position="39"/>
    </location>
</feature>
<evidence type="ECO:0000256" key="13">
    <source>
        <dbReference type="ARBA" id="ARBA00022989"/>
    </source>
</evidence>
<evidence type="ECO:0000256" key="11">
    <source>
        <dbReference type="ARBA" id="ARBA00022692"/>
    </source>
</evidence>
<keyword evidence="15 19" id="KW-0472">Membrane</keyword>
<evidence type="ECO:0000313" key="21">
    <source>
        <dbReference type="Proteomes" id="UP000187651"/>
    </source>
</evidence>
<evidence type="ECO:0000256" key="19">
    <source>
        <dbReference type="SAM" id="Phobius"/>
    </source>
</evidence>
<dbReference type="GO" id="GO:0005886">
    <property type="term" value="C:plasma membrane"/>
    <property type="evidence" value="ECO:0007669"/>
    <property type="project" value="UniProtKB-SubCell"/>
</dbReference>
<evidence type="ECO:0000256" key="3">
    <source>
        <dbReference type="ARBA" id="ARBA00005119"/>
    </source>
</evidence>
<dbReference type="InterPro" id="IPR000374">
    <property type="entry name" value="PC_trans"/>
</dbReference>
<dbReference type="PANTHER" id="PTHR46382">
    <property type="entry name" value="PHOSPHATIDATE CYTIDYLYLTRANSFERASE"/>
    <property type="match status" value="1"/>
</dbReference>
<dbReference type="PANTHER" id="PTHR46382:SF1">
    <property type="entry name" value="PHOSPHATIDATE CYTIDYLYLTRANSFERASE"/>
    <property type="match status" value="1"/>
</dbReference>
<evidence type="ECO:0000256" key="6">
    <source>
        <dbReference type="ARBA" id="ARBA00012487"/>
    </source>
</evidence>
<keyword evidence="13 19" id="KW-1133">Transmembrane helix</keyword>
<comment type="similarity">
    <text evidence="5 18">Belongs to the CDS family.</text>
</comment>
<reference evidence="21" key="1">
    <citation type="submission" date="2016-10" db="EMBL/GenBank/DDBJ databases">
        <authorList>
            <person name="Varghese N."/>
            <person name="Submissions S."/>
        </authorList>
    </citation>
    <scope>NUCLEOTIDE SEQUENCE [LARGE SCALE GENOMIC DNA]</scope>
    <source>
        <strain evidence="21">M83</strain>
    </source>
</reference>
<keyword evidence="11 18" id="KW-0812">Transmembrane</keyword>
<comment type="subcellular location">
    <subcellularLocation>
        <location evidence="2">Cell membrane</location>
        <topology evidence="2">Multi-pass membrane protein</topology>
    </subcellularLocation>
</comment>
<keyword evidence="14" id="KW-0443">Lipid metabolism</keyword>
<comment type="pathway">
    <text evidence="3 18">Phospholipid metabolism; CDP-diacylglycerol biosynthesis; CDP-diacylglycerol from sn-glycerol 3-phosphate: step 3/3.</text>
</comment>
<dbReference type="EC" id="2.7.7.41" evidence="6 18"/>
<dbReference type="UniPathway" id="UPA00557">
    <property type="reaction ID" value="UER00614"/>
</dbReference>
<accession>A0A1G9ZDN0</accession>
<feature type="transmembrane region" description="Helical" evidence="19">
    <location>
        <begin position="128"/>
        <end position="149"/>
    </location>
</feature>
<feature type="transmembrane region" description="Helical" evidence="19">
    <location>
        <begin position="104"/>
        <end position="122"/>
    </location>
</feature>
<keyword evidence="17" id="KW-1208">Phospholipid metabolism</keyword>
<gene>
    <name evidence="20" type="ORF">SAMN05216544_2111</name>
</gene>
<keyword evidence="9" id="KW-0444">Lipid biosynthesis</keyword>
<evidence type="ECO:0000256" key="2">
    <source>
        <dbReference type="ARBA" id="ARBA00004651"/>
    </source>
</evidence>
<keyword evidence="21" id="KW-1185">Reference proteome</keyword>
<evidence type="ECO:0000313" key="20">
    <source>
        <dbReference type="EMBL" id="SDN18573.1"/>
    </source>
</evidence>
<evidence type="ECO:0000256" key="8">
    <source>
        <dbReference type="ARBA" id="ARBA00022475"/>
    </source>
</evidence>
<organism evidence="20 21">
    <name type="scientific">Lachnospira pectinoschiza</name>
    <dbReference type="NCBI Taxonomy" id="28052"/>
    <lineage>
        <taxon>Bacteria</taxon>
        <taxon>Bacillati</taxon>
        <taxon>Bacillota</taxon>
        <taxon>Clostridia</taxon>
        <taxon>Lachnospirales</taxon>
        <taxon>Lachnospiraceae</taxon>
        <taxon>Lachnospira</taxon>
    </lineage>
</organism>
<keyword evidence="8" id="KW-1003">Cell membrane</keyword>
<feature type="transmembrane region" description="Helical" evidence="19">
    <location>
        <begin position="170"/>
        <end position="189"/>
    </location>
</feature>
<evidence type="ECO:0000256" key="9">
    <source>
        <dbReference type="ARBA" id="ARBA00022516"/>
    </source>
</evidence>
<evidence type="ECO:0000256" key="14">
    <source>
        <dbReference type="ARBA" id="ARBA00023098"/>
    </source>
</evidence>
<dbReference type="PROSITE" id="PS01315">
    <property type="entry name" value="CDS"/>
    <property type="match status" value="1"/>
</dbReference>
<evidence type="ECO:0000256" key="12">
    <source>
        <dbReference type="ARBA" id="ARBA00022695"/>
    </source>
</evidence>
<comment type="pathway">
    <text evidence="4">Lipid metabolism.</text>
</comment>
<dbReference type="Proteomes" id="UP000187651">
    <property type="component" value="Unassembled WGS sequence"/>
</dbReference>
<dbReference type="AlphaFoldDB" id="A0A1G9ZDN0"/>
<evidence type="ECO:0000256" key="5">
    <source>
        <dbReference type="ARBA" id="ARBA00010185"/>
    </source>
</evidence>
<evidence type="ECO:0000256" key="1">
    <source>
        <dbReference type="ARBA" id="ARBA00001698"/>
    </source>
</evidence>
<keyword evidence="16" id="KW-0594">Phospholipid biosynthesis</keyword>
<dbReference type="GO" id="GO:0004605">
    <property type="term" value="F:phosphatidate cytidylyltransferase activity"/>
    <property type="evidence" value="ECO:0007669"/>
    <property type="project" value="UniProtKB-EC"/>
</dbReference>
<dbReference type="EMBL" id="FNHZ01000007">
    <property type="protein sequence ID" value="SDN18573.1"/>
    <property type="molecule type" value="Genomic_DNA"/>
</dbReference>
<protein>
    <recommendedName>
        <fullName evidence="7 18">Phosphatidate cytidylyltransferase</fullName>
        <ecNumber evidence="6 18">2.7.7.41</ecNumber>
    </recommendedName>
</protein>
<name>A0A1G9ZDN0_9FIRM</name>
<feature type="transmembrane region" description="Helical" evidence="19">
    <location>
        <begin position="74"/>
        <end position="92"/>
    </location>
</feature>
<evidence type="ECO:0000256" key="7">
    <source>
        <dbReference type="ARBA" id="ARBA00019373"/>
    </source>
</evidence>
<evidence type="ECO:0000256" key="4">
    <source>
        <dbReference type="ARBA" id="ARBA00005189"/>
    </source>
</evidence>
<dbReference type="GO" id="GO:0016024">
    <property type="term" value="P:CDP-diacylglycerol biosynthetic process"/>
    <property type="evidence" value="ECO:0007669"/>
    <property type="project" value="UniProtKB-UniPathway"/>
</dbReference>
<evidence type="ECO:0000256" key="15">
    <source>
        <dbReference type="ARBA" id="ARBA00023136"/>
    </source>
</evidence>
<comment type="catalytic activity">
    <reaction evidence="1 18">
        <text>a 1,2-diacyl-sn-glycero-3-phosphate + CTP + H(+) = a CDP-1,2-diacyl-sn-glycerol + diphosphate</text>
        <dbReference type="Rhea" id="RHEA:16229"/>
        <dbReference type="ChEBI" id="CHEBI:15378"/>
        <dbReference type="ChEBI" id="CHEBI:33019"/>
        <dbReference type="ChEBI" id="CHEBI:37563"/>
        <dbReference type="ChEBI" id="CHEBI:58332"/>
        <dbReference type="ChEBI" id="CHEBI:58608"/>
        <dbReference type="EC" id="2.7.7.41"/>
    </reaction>
</comment>
<sequence>MKTRIISGIFLVIILALTGGFGGWLLFGACLCISLIGMYELNRVKNLERTGIAIISYISAIAYYALLLLDPTKYNMIVVIISFLVLMSFYVFRFPKHKAEDIMWTFFSLIYVAVMISYIYLVRDMDNGIYLVWLIFVASWGNDTFAYFTGVFLGKHKMAPVLSPKKSIEGAIGGVLGACLLGAIYGFVISEVSADVSSVAIIVYAAASLVGALISIIGDLAASAIKRNYDVKDYGNLIPGHGGILDRFDSVIFTAPVVYWIIYLVSGMF</sequence>
<feature type="transmembrane region" description="Helical" evidence="19">
    <location>
        <begin position="51"/>
        <end position="68"/>
    </location>
</feature>
<proteinExistence type="inferred from homology"/>
<evidence type="ECO:0000256" key="17">
    <source>
        <dbReference type="ARBA" id="ARBA00023264"/>
    </source>
</evidence>